<gene>
    <name evidence="1" type="ORF">POM88_019506</name>
</gene>
<dbReference type="PANTHER" id="PTHR15140:SF37">
    <property type="entry name" value="UBIQUITIN-LIKE DOMAIN-CONTAINING PROTEIN"/>
    <property type="match status" value="1"/>
</dbReference>
<reference evidence="1" key="2">
    <citation type="submission" date="2023-05" db="EMBL/GenBank/DDBJ databases">
        <authorList>
            <person name="Schelkunov M.I."/>
        </authorList>
    </citation>
    <scope>NUCLEOTIDE SEQUENCE</scope>
    <source>
        <strain evidence="1">Hsosn_3</strain>
        <tissue evidence="1">Leaf</tissue>
    </source>
</reference>
<dbReference type="PANTHER" id="PTHR15140">
    <property type="entry name" value="TUBULIN-SPECIFIC CHAPERONE E"/>
    <property type="match status" value="1"/>
</dbReference>
<dbReference type="EMBL" id="JAUIZM010000005">
    <property type="protein sequence ID" value="KAK1381771.1"/>
    <property type="molecule type" value="Genomic_DNA"/>
</dbReference>
<comment type="caution">
    <text evidence="1">The sequence shown here is derived from an EMBL/GenBank/DDBJ whole genome shotgun (WGS) entry which is preliminary data.</text>
</comment>
<reference evidence="1" key="1">
    <citation type="submission" date="2023-02" db="EMBL/GenBank/DDBJ databases">
        <title>Genome of toxic invasive species Heracleum sosnowskyi carries increased number of genes despite the absence of recent whole-genome duplications.</title>
        <authorList>
            <person name="Schelkunov M."/>
            <person name="Shtratnikova V."/>
            <person name="Makarenko M."/>
            <person name="Klepikova A."/>
            <person name="Omelchenko D."/>
            <person name="Novikova G."/>
            <person name="Obukhova E."/>
            <person name="Bogdanov V."/>
            <person name="Penin A."/>
            <person name="Logacheva M."/>
        </authorList>
    </citation>
    <scope>NUCLEOTIDE SEQUENCE</scope>
    <source>
        <strain evidence="1">Hsosn_3</strain>
        <tissue evidence="1">Leaf</tissue>
    </source>
</reference>
<sequence>MTWTAFRYHFPMLQRQQVYRCQYMMEIPEDFGHICTLEWIELSRCNDAATNSARDIQKVQENSGNDWLKILLNPRLTKPSHKKAFRLVLILFSLMEHMIME</sequence>
<keyword evidence="2" id="KW-1185">Reference proteome</keyword>
<evidence type="ECO:0000313" key="2">
    <source>
        <dbReference type="Proteomes" id="UP001237642"/>
    </source>
</evidence>
<name>A0AAD8IA15_9APIA</name>
<accession>A0AAD8IA15</accession>
<proteinExistence type="predicted"/>
<organism evidence="1 2">
    <name type="scientific">Heracleum sosnowskyi</name>
    <dbReference type="NCBI Taxonomy" id="360622"/>
    <lineage>
        <taxon>Eukaryota</taxon>
        <taxon>Viridiplantae</taxon>
        <taxon>Streptophyta</taxon>
        <taxon>Embryophyta</taxon>
        <taxon>Tracheophyta</taxon>
        <taxon>Spermatophyta</taxon>
        <taxon>Magnoliopsida</taxon>
        <taxon>eudicotyledons</taxon>
        <taxon>Gunneridae</taxon>
        <taxon>Pentapetalae</taxon>
        <taxon>asterids</taxon>
        <taxon>campanulids</taxon>
        <taxon>Apiales</taxon>
        <taxon>Apiaceae</taxon>
        <taxon>Apioideae</taxon>
        <taxon>apioid superclade</taxon>
        <taxon>Tordylieae</taxon>
        <taxon>Tordyliinae</taxon>
        <taxon>Heracleum</taxon>
    </lineage>
</organism>
<dbReference type="Proteomes" id="UP001237642">
    <property type="component" value="Unassembled WGS sequence"/>
</dbReference>
<protein>
    <submittedName>
        <fullName evidence="1">Uncharacterized protein</fullName>
    </submittedName>
</protein>
<evidence type="ECO:0000313" key="1">
    <source>
        <dbReference type="EMBL" id="KAK1381771.1"/>
    </source>
</evidence>
<dbReference type="AlphaFoldDB" id="A0AAD8IA15"/>